<keyword evidence="1" id="KW-1133">Transmembrane helix</keyword>
<accession>A0A370HND0</accession>
<evidence type="ECO:0000313" key="2">
    <source>
        <dbReference type="EMBL" id="RDI60048.1"/>
    </source>
</evidence>
<gene>
    <name evidence="2" type="ORF">DES45_103308</name>
</gene>
<evidence type="ECO:0000313" key="3">
    <source>
        <dbReference type="Proteomes" id="UP000254925"/>
    </source>
</evidence>
<proteinExistence type="predicted"/>
<protein>
    <submittedName>
        <fullName evidence="2">Uncharacterized protein</fullName>
    </submittedName>
</protein>
<keyword evidence="1" id="KW-0472">Membrane</keyword>
<comment type="caution">
    <text evidence="2">The sequence shown here is derived from an EMBL/GenBank/DDBJ whole genome shotgun (WGS) entry which is preliminary data.</text>
</comment>
<dbReference type="RefSeq" id="WP_114769757.1">
    <property type="nucleotide sequence ID" value="NZ_QQBB01000003.1"/>
</dbReference>
<feature type="transmembrane region" description="Helical" evidence="1">
    <location>
        <begin position="30"/>
        <end position="50"/>
    </location>
</feature>
<dbReference type="AlphaFoldDB" id="A0A370HND0"/>
<dbReference type="Proteomes" id="UP000254925">
    <property type="component" value="Unassembled WGS sequence"/>
</dbReference>
<organism evidence="2 3">
    <name type="scientific">Microvirga subterranea</name>
    <dbReference type="NCBI Taxonomy" id="186651"/>
    <lineage>
        <taxon>Bacteria</taxon>
        <taxon>Pseudomonadati</taxon>
        <taxon>Pseudomonadota</taxon>
        <taxon>Alphaproteobacteria</taxon>
        <taxon>Hyphomicrobiales</taxon>
        <taxon>Methylobacteriaceae</taxon>
        <taxon>Microvirga</taxon>
    </lineage>
</organism>
<dbReference type="EMBL" id="QQBB01000003">
    <property type="protein sequence ID" value="RDI60048.1"/>
    <property type="molecule type" value="Genomic_DNA"/>
</dbReference>
<evidence type="ECO:0000256" key="1">
    <source>
        <dbReference type="SAM" id="Phobius"/>
    </source>
</evidence>
<sequence length="60" mass="6918">MKHYKPGDDLTELLLRKLTSIERGMSALKLGGTFILLIVFCDYLVNMGWFGSDLQRISRR</sequence>
<reference evidence="2 3" key="1">
    <citation type="submission" date="2018-07" db="EMBL/GenBank/DDBJ databases">
        <title>Genomic Encyclopedia of Type Strains, Phase IV (KMG-IV): sequencing the most valuable type-strain genomes for metagenomic binning, comparative biology and taxonomic classification.</title>
        <authorList>
            <person name="Goeker M."/>
        </authorList>
    </citation>
    <scope>NUCLEOTIDE SEQUENCE [LARGE SCALE GENOMIC DNA]</scope>
    <source>
        <strain evidence="2 3">DSM 14364</strain>
    </source>
</reference>
<keyword evidence="1" id="KW-0812">Transmembrane</keyword>
<keyword evidence="3" id="KW-1185">Reference proteome</keyword>
<name>A0A370HND0_9HYPH</name>